<name>A0A7C3IWH1_9CREN</name>
<protein>
    <recommendedName>
        <fullName evidence="1">Gins51 C-terminal domain-containing protein</fullName>
    </recommendedName>
</protein>
<accession>A0A7C3IWH1</accession>
<dbReference type="AlphaFoldDB" id="A0A7C3IWH1"/>
<evidence type="ECO:0000259" key="1">
    <source>
        <dbReference type="Pfam" id="PF22090"/>
    </source>
</evidence>
<dbReference type="CDD" id="cd21695">
    <property type="entry name" value="GINS_B_archaea_Gins51"/>
    <property type="match status" value="1"/>
</dbReference>
<gene>
    <name evidence="2" type="ORF">ENS19_01360</name>
</gene>
<feature type="domain" description="Gins51 C-terminal" evidence="1">
    <location>
        <begin position="109"/>
        <end position="156"/>
    </location>
</feature>
<dbReference type="Gene3D" id="3.40.5.50">
    <property type="match status" value="1"/>
</dbReference>
<evidence type="ECO:0000313" key="2">
    <source>
        <dbReference type="EMBL" id="HFK19910.1"/>
    </source>
</evidence>
<reference evidence="2" key="1">
    <citation type="journal article" date="2020" name="mSystems">
        <title>Genome- and Community-Level Interaction Insights into Carbon Utilization and Element Cycling Functions of Hydrothermarchaeota in Hydrothermal Sediment.</title>
        <authorList>
            <person name="Zhou Z."/>
            <person name="Liu Y."/>
            <person name="Xu W."/>
            <person name="Pan J."/>
            <person name="Luo Z.H."/>
            <person name="Li M."/>
        </authorList>
    </citation>
    <scope>NUCLEOTIDE SEQUENCE [LARGE SCALE GENOMIC DNA]</scope>
    <source>
        <strain evidence="2">SpSt-468</strain>
    </source>
</reference>
<proteinExistence type="predicted"/>
<sequence>MYKKIMEFWTSEREASGLVKPPPAFEEDVANYLSSLEGGPGNYATLRAAEAARVRRMVEELRLIRKAKICEALVSGGLNEDLLMPTEGGAIPAKKDAPAAGASEPTKRILTRLLRDVPSFVGVDLKTYGPYKSEDVVLLPAQNAEALIKRGLATEIRKG</sequence>
<organism evidence="2">
    <name type="scientific">Candidatus Methanomethylicus mesodigestus</name>
    <dbReference type="NCBI Taxonomy" id="1867258"/>
    <lineage>
        <taxon>Archaea</taxon>
        <taxon>Thermoproteota</taxon>
        <taxon>Methanosuratincolia</taxon>
        <taxon>Candidatus Methanomethylicales</taxon>
        <taxon>Candidatus Methanomethylicaceae</taxon>
        <taxon>Candidatus Methanomethylicus</taxon>
    </lineage>
</organism>
<dbReference type="Pfam" id="PF22090">
    <property type="entry name" value="Gins51_C"/>
    <property type="match status" value="1"/>
</dbReference>
<comment type="caution">
    <text evidence="2">The sequence shown here is derived from an EMBL/GenBank/DDBJ whole genome shotgun (WGS) entry which is preliminary data.</text>
</comment>
<dbReference type="InterPro" id="IPR054314">
    <property type="entry name" value="Gins51_C"/>
</dbReference>
<dbReference type="EMBL" id="DSTX01000001">
    <property type="protein sequence ID" value="HFK19910.1"/>
    <property type="molecule type" value="Genomic_DNA"/>
</dbReference>